<comment type="caution">
    <text evidence="2">The sequence shown here is derived from an EMBL/GenBank/DDBJ whole genome shotgun (WGS) entry which is preliminary data.</text>
</comment>
<dbReference type="CDD" id="cd22160">
    <property type="entry name" value="F-box_AtFBL13-like"/>
    <property type="match status" value="1"/>
</dbReference>
<dbReference type="EMBL" id="JAMQYH010000004">
    <property type="protein sequence ID" value="KAJ1688805.1"/>
    <property type="molecule type" value="Genomic_DNA"/>
</dbReference>
<dbReference type="SMART" id="SM00256">
    <property type="entry name" value="FBOX"/>
    <property type="match status" value="1"/>
</dbReference>
<dbReference type="InterPro" id="IPR036047">
    <property type="entry name" value="F-box-like_dom_sf"/>
</dbReference>
<sequence length="264" mass="30546">MEEAIDWISSLPDEILTHILSFITTKEAVQTCILSKRWRNTWASVPVLKFEYDNSHLDGNTVEDLKFEQFVDGVLQNRRALLDTVIYDCDFNRSTWKPSMEWLHRVALLRPRVISVDITGADNFECPDSVFSCAILESLNGLSNTTCLVLHLDYSPELQLQWEKDIANCRTFKNLKSLKIISQDIIDDFDLIACFLWHSPALQHLTLMAEIEGDTDEEPRQEVCFQREYLENVTISCYKDDEFARKLVSMLGRYVKTIGNIIII</sequence>
<dbReference type="OrthoDB" id="1933116at2759"/>
<evidence type="ECO:0000313" key="3">
    <source>
        <dbReference type="Proteomes" id="UP001151287"/>
    </source>
</evidence>
<feature type="domain" description="F-box" evidence="1">
    <location>
        <begin position="5"/>
        <end position="40"/>
    </location>
</feature>
<dbReference type="AlphaFoldDB" id="A0A9Q0C7V0"/>
<proteinExistence type="predicted"/>
<dbReference type="InterPro" id="IPR053197">
    <property type="entry name" value="F-box_SCFL_complex_component"/>
</dbReference>
<dbReference type="InterPro" id="IPR001810">
    <property type="entry name" value="F-box_dom"/>
</dbReference>
<organism evidence="2 3">
    <name type="scientific">Rhynchospora breviuscula</name>
    <dbReference type="NCBI Taxonomy" id="2022672"/>
    <lineage>
        <taxon>Eukaryota</taxon>
        <taxon>Viridiplantae</taxon>
        <taxon>Streptophyta</taxon>
        <taxon>Embryophyta</taxon>
        <taxon>Tracheophyta</taxon>
        <taxon>Spermatophyta</taxon>
        <taxon>Magnoliopsida</taxon>
        <taxon>Liliopsida</taxon>
        <taxon>Poales</taxon>
        <taxon>Cyperaceae</taxon>
        <taxon>Cyperoideae</taxon>
        <taxon>Rhynchosporeae</taxon>
        <taxon>Rhynchospora</taxon>
    </lineage>
</organism>
<dbReference type="PANTHER" id="PTHR34223:SF51">
    <property type="entry name" value="OS06G0556300 PROTEIN"/>
    <property type="match status" value="1"/>
</dbReference>
<dbReference type="InterPro" id="IPR053781">
    <property type="entry name" value="F-box_AtFBL13-like"/>
</dbReference>
<dbReference type="PROSITE" id="PS50181">
    <property type="entry name" value="FBOX"/>
    <property type="match status" value="1"/>
</dbReference>
<accession>A0A9Q0C7V0</accession>
<dbReference type="Proteomes" id="UP001151287">
    <property type="component" value="Unassembled WGS sequence"/>
</dbReference>
<dbReference type="SUPFAM" id="SSF81383">
    <property type="entry name" value="F-box domain"/>
    <property type="match status" value="1"/>
</dbReference>
<dbReference type="Gene3D" id="1.20.1280.50">
    <property type="match status" value="1"/>
</dbReference>
<gene>
    <name evidence="2" type="ORF">LUZ63_012960</name>
</gene>
<protein>
    <recommendedName>
        <fullName evidence="1">F-box domain-containing protein</fullName>
    </recommendedName>
</protein>
<name>A0A9Q0C7V0_9POAL</name>
<keyword evidence="3" id="KW-1185">Reference proteome</keyword>
<dbReference type="Pfam" id="PF00646">
    <property type="entry name" value="F-box"/>
    <property type="match status" value="1"/>
</dbReference>
<dbReference type="PANTHER" id="PTHR34223">
    <property type="entry name" value="OS11G0201299 PROTEIN"/>
    <property type="match status" value="1"/>
</dbReference>
<evidence type="ECO:0000259" key="1">
    <source>
        <dbReference type="PROSITE" id="PS50181"/>
    </source>
</evidence>
<reference evidence="2" key="1">
    <citation type="journal article" date="2022" name="Cell">
        <title>Repeat-based holocentromeres influence genome architecture and karyotype evolution.</title>
        <authorList>
            <person name="Hofstatter P.G."/>
            <person name="Thangavel G."/>
            <person name="Lux T."/>
            <person name="Neumann P."/>
            <person name="Vondrak T."/>
            <person name="Novak P."/>
            <person name="Zhang M."/>
            <person name="Costa L."/>
            <person name="Castellani M."/>
            <person name="Scott A."/>
            <person name="Toegelov H."/>
            <person name="Fuchs J."/>
            <person name="Mata-Sucre Y."/>
            <person name="Dias Y."/>
            <person name="Vanzela A.L.L."/>
            <person name="Huettel B."/>
            <person name="Almeida C.C.S."/>
            <person name="Simkova H."/>
            <person name="Souza G."/>
            <person name="Pedrosa-Harand A."/>
            <person name="Macas J."/>
            <person name="Mayer K.F.X."/>
            <person name="Houben A."/>
            <person name="Marques A."/>
        </authorList>
    </citation>
    <scope>NUCLEOTIDE SEQUENCE</scope>
    <source>
        <strain evidence="2">RhyBre1mFocal</strain>
    </source>
</reference>
<evidence type="ECO:0000313" key="2">
    <source>
        <dbReference type="EMBL" id="KAJ1688805.1"/>
    </source>
</evidence>